<sequence length="178" mass="20413">CKPAYCFPSQKTVIDISVNLSTKFIDYNPTGVIVVGSYTIGKERIFTAISEALDCKIYVTSEKRQILSCLEDEQLLGRLTSNPREARVHVLPMQKLNYKGLSEYLLQWSFDEVLAFEPTGWTYSQRSSEIKPKFSKNNVTLYGIPYSEHSSFDEMKNFVRHLRPDSIVPTVNNTNRQC</sequence>
<feature type="non-terminal residue" evidence="7">
    <location>
        <position position="1"/>
    </location>
</feature>
<keyword evidence="3" id="KW-0227">DNA damage</keyword>
<keyword evidence="8" id="KW-1185">Reference proteome</keyword>
<dbReference type="Pfam" id="PF07522">
    <property type="entry name" value="DRMBL"/>
    <property type="match status" value="1"/>
</dbReference>
<dbReference type="EMBL" id="JAODUP010000189">
    <property type="protein sequence ID" value="KAK2157546.1"/>
    <property type="molecule type" value="Genomic_DNA"/>
</dbReference>
<evidence type="ECO:0000256" key="1">
    <source>
        <dbReference type="ARBA" id="ARBA00004123"/>
    </source>
</evidence>
<organism evidence="7 8">
    <name type="scientific">Paralvinella palmiformis</name>
    <dbReference type="NCBI Taxonomy" id="53620"/>
    <lineage>
        <taxon>Eukaryota</taxon>
        <taxon>Metazoa</taxon>
        <taxon>Spiralia</taxon>
        <taxon>Lophotrochozoa</taxon>
        <taxon>Annelida</taxon>
        <taxon>Polychaeta</taxon>
        <taxon>Sedentaria</taxon>
        <taxon>Canalipalpata</taxon>
        <taxon>Terebellida</taxon>
        <taxon>Terebelliformia</taxon>
        <taxon>Alvinellidae</taxon>
        <taxon>Paralvinella</taxon>
    </lineage>
</organism>
<dbReference type="Gene3D" id="3.40.50.12650">
    <property type="match status" value="1"/>
</dbReference>
<evidence type="ECO:0000259" key="6">
    <source>
        <dbReference type="Pfam" id="PF07522"/>
    </source>
</evidence>
<protein>
    <recommendedName>
        <fullName evidence="6">DNA repair metallo-beta-lactamase domain-containing protein</fullName>
    </recommendedName>
</protein>
<dbReference type="AlphaFoldDB" id="A0AAD9JQU2"/>
<keyword evidence="4" id="KW-0234">DNA repair</keyword>
<dbReference type="GO" id="GO:0006303">
    <property type="term" value="P:double-strand break repair via nonhomologous end joining"/>
    <property type="evidence" value="ECO:0007669"/>
    <property type="project" value="TreeGrafter"/>
</dbReference>
<feature type="domain" description="DNA repair metallo-beta-lactamase" evidence="6">
    <location>
        <begin position="76"/>
        <end position="174"/>
    </location>
</feature>
<dbReference type="Proteomes" id="UP001208570">
    <property type="component" value="Unassembled WGS sequence"/>
</dbReference>
<evidence type="ECO:0000313" key="8">
    <source>
        <dbReference type="Proteomes" id="UP001208570"/>
    </source>
</evidence>
<dbReference type="PANTHER" id="PTHR23240:SF6">
    <property type="entry name" value="DNA CROSS-LINK REPAIR 1A PROTEIN"/>
    <property type="match status" value="1"/>
</dbReference>
<accession>A0AAD9JQU2</accession>
<dbReference type="InterPro" id="IPR011084">
    <property type="entry name" value="DRMBL"/>
</dbReference>
<proteinExistence type="inferred from homology"/>
<gene>
    <name evidence="7" type="ORF">LSH36_189g05006</name>
</gene>
<feature type="non-terminal residue" evidence="7">
    <location>
        <position position="178"/>
    </location>
</feature>
<reference evidence="7" key="1">
    <citation type="journal article" date="2023" name="Mol. Biol. Evol.">
        <title>Third-Generation Sequencing Reveals the Adaptive Role of the Epigenome in Three Deep-Sea Polychaetes.</title>
        <authorList>
            <person name="Perez M."/>
            <person name="Aroh O."/>
            <person name="Sun Y."/>
            <person name="Lan Y."/>
            <person name="Juniper S.K."/>
            <person name="Young C.R."/>
            <person name="Angers B."/>
            <person name="Qian P.Y."/>
        </authorList>
    </citation>
    <scope>NUCLEOTIDE SEQUENCE</scope>
    <source>
        <strain evidence="7">P08H-3</strain>
    </source>
</reference>
<dbReference type="GO" id="GO:0005634">
    <property type="term" value="C:nucleus"/>
    <property type="evidence" value="ECO:0007669"/>
    <property type="project" value="UniProtKB-SubCell"/>
</dbReference>
<comment type="subcellular location">
    <subcellularLocation>
        <location evidence="1">Nucleus</location>
    </subcellularLocation>
</comment>
<name>A0AAD9JQU2_9ANNE</name>
<dbReference type="FunFam" id="3.40.50.12650:FF:000001">
    <property type="entry name" value="DNA cross-link repair 1A"/>
    <property type="match status" value="1"/>
</dbReference>
<comment type="similarity">
    <text evidence="2">Belongs to the DNA repair metallo-beta-lactamase (DRMBL) family.</text>
</comment>
<evidence type="ECO:0000313" key="7">
    <source>
        <dbReference type="EMBL" id="KAK2157546.1"/>
    </source>
</evidence>
<dbReference type="GO" id="GO:0036297">
    <property type="term" value="P:interstrand cross-link repair"/>
    <property type="evidence" value="ECO:0007669"/>
    <property type="project" value="TreeGrafter"/>
</dbReference>
<dbReference type="GO" id="GO:0035312">
    <property type="term" value="F:5'-3' DNA exonuclease activity"/>
    <property type="evidence" value="ECO:0007669"/>
    <property type="project" value="TreeGrafter"/>
</dbReference>
<evidence type="ECO:0000256" key="4">
    <source>
        <dbReference type="ARBA" id="ARBA00023204"/>
    </source>
</evidence>
<evidence type="ECO:0000256" key="3">
    <source>
        <dbReference type="ARBA" id="ARBA00022763"/>
    </source>
</evidence>
<dbReference type="PANTHER" id="PTHR23240">
    <property type="entry name" value="DNA CROSS-LINK REPAIR PROTEIN PSO2/SNM1-RELATED"/>
    <property type="match status" value="1"/>
</dbReference>
<evidence type="ECO:0000256" key="5">
    <source>
        <dbReference type="ARBA" id="ARBA00023242"/>
    </source>
</evidence>
<evidence type="ECO:0000256" key="2">
    <source>
        <dbReference type="ARBA" id="ARBA00010304"/>
    </source>
</evidence>
<dbReference type="GO" id="GO:0003684">
    <property type="term" value="F:damaged DNA binding"/>
    <property type="evidence" value="ECO:0007669"/>
    <property type="project" value="TreeGrafter"/>
</dbReference>
<keyword evidence="5" id="KW-0539">Nucleus</keyword>
<comment type="caution">
    <text evidence="7">The sequence shown here is derived from an EMBL/GenBank/DDBJ whole genome shotgun (WGS) entry which is preliminary data.</text>
</comment>